<comment type="caution">
    <text evidence="1">The sequence shown here is derived from an EMBL/GenBank/DDBJ whole genome shotgun (WGS) entry which is preliminary data.</text>
</comment>
<reference evidence="1 2" key="2">
    <citation type="journal article" date="2016" name="Science">
        <title>A bacterium that degrades and assimilates poly(ethylene terephthalate).</title>
        <authorList>
            <person name="Yoshida S."/>
            <person name="Hiraga K."/>
            <person name="Takehana T."/>
            <person name="Taniguchi I."/>
            <person name="Yamaji H."/>
            <person name="Maeda Y."/>
            <person name="Toyohara K."/>
            <person name="Miyamoto K."/>
            <person name="Kimura Y."/>
            <person name="Oda K."/>
        </authorList>
    </citation>
    <scope>NUCLEOTIDE SEQUENCE [LARGE SCALE GENOMIC DNA]</scope>
    <source>
        <strain evidence="2">NBRC 110686 / TISTR 2288 / 201-F6</strain>
    </source>
</reference>
<keyword evidence="2" id="KW-1185">Reference proteome</keyword>
<accession>A0A0K8P2Z1</accession>
<organism evidence="1 2">
    <name type="scientific">Piscinibacter sakaiensis</name>
    <name type="common">Ideonella sakaiensis</name>
    <dbReference type="NCBI Taxonomy" id="1547922"/>
    <lineage>
        <taxon>Bacteria</taxon>
        <taxon>Pseudomonadati</taxon>
        <taxon>Pseudomonadota</taxon>
        <taxon>Betaproteobacteria</taxon>
        <taxon>Burkholderiales</taxon>
        <taxon>Sphaerotilaceae</taxon>
        <taxon>Piscinibacter</taxon>
    </lineage>
</organism>
<dbReference type="RefSeq" id="WP_054020942.1">
    <property type="nucleotide sequence ID" value="NZ_BBYR01000040.1"/>
</dbReference>
<dbReference type="Proteomes" id="UP000037660">
    <property type="component" value="Unassembled WGS sequence"/>
</dbReference>
<sequence>MTPVTRLGLLALALLAGCGGGGGSGERWALSVTDASRSLSSPGMASRSADATSLTLVGGNGTAASANASACAGGQYGFSSSGCRVVAASTDDSVRGTLSFDWSYTTRDSSGPGADLLSVVVDGKEIGLSDPGGPLTQSGRRTVTVGASIAWVLNCTDCTQGEAQAVISGISVR</sequence>
<dbReference type="PROSITE" id="PS51257">
    <property type="entry name" value="PROKAR_LIPOPROTEIN"/>
    <property type="match status" value="1"/>
</dbReference>
<gene>
    <name evidence="1" type="ORF">ISF6_2833</name>
</gene>
<name>A0A0K8P2Z1_PISS1</name>
<proteinExistence type="predicted"/>
<protein>
    <recommendedName>
        <fullName evidence="3">Lipoprotein</fullName>
    </recommendedName>
</protein>
<reference evidence="2" key="1">
    <citation type="submission" date="2015-07" db="EMBL/GenBank/DDBJ databases">
        <title>Discovery of a poly(ethylene terephthalate assimilation.</title>
        <authorList>
            <person name="Yoshida S."/>
            <person name="Hiraga K."/>
            <person name="Takehana T."/>
            <person name="Taniguchi I."/>
            <person name="Yamaji H."/>
            <person name="Maeda Y."/>
            <person name="Toyohara K."/>
            <person name="Miyamoto K."/>
            <person name="Kimura Y."/>
            <person name="Oda K."/>
        </authorList>
    </citation>
    <scope>NUCLEOTIDE SEQUENCE [LARGE SCALE GENOMIC DNA]</scope>
    <source>
        <strain evidence="2">NBRC 110686 / TISTR 2288 / 201-F6</strain>
    </source>
</reference>
<evidence type="ECO:0008006" key="3">
    <source>
        <dbReference type="Google" id="ProtNLM"/>
    </source>
</evidence>
<dbReference type="OrthoDB" id="9155502at2"/>
<dbReference type="EMBL" id="BBYR01000040">
    <property type="protein sequence ID" value="GAP36978.1"/>
    <property type="molecule type" value="Genomic_DNA"/>
</dbReference>
<evidence type="ECO:0000313" key="2">
    <source>
        <dbReference type="Proteomes" id="UP000037660"/>
    </source>
</evidence>
<dbReference type="AlphaFoldDB" id="A0A0K8P2Z1"/>
<evidence type="ECO:0000313" key="1">
    <source>
        <dbReference type="EMBL" id="GAP36978.1"/>
    </source>
</evidence>
<dbReference type="STRING" id="1547922.ISF6_2833"/>